<dbReference type="Pfam" id="PF07291">
    <property type="entry name" value="MauE"/>
    <property type="match status" value="1"/>
</dbReference>
<feature type="transmembrane region" description="Helical" evidence="6">
    <location>
        <begin position="119"/>
        <end position="139"/>
    </location>
</feature>
<feature type="compositionally biased region" description="Basic residues" evidence="5">
    <location>
        <begin position="186"/>
        <end position="198"/>
    </location>
</feature>
<evidence type="ECO:0000256" key="2">
    <source>
        <dbReference type="ARBA" id="ARBA00022692"/>
    </source>
</evidence>
<evidence type="ECO:0000313" key="8">
    <source>
        <dbReference type="EMBL" id="GAA0353403.1"/>
    </source>
</evidence>
<feature type="domain" description="Methylamine utilisation protein MauE" evidence="7">
    <location>
        <begin position="1"/>
        <end position="134"/>
    </location>
</feature>
<evidence type="ECO:0000256" key="5">
    <source>
        <dbReference type="SAM" id="MobiDB-lite"/>
    </source>
</evidence>
<protein>
    <recommendedName>
        <fullName evidence="7">Methylamine utilisation protein MauE domain-containing protein</fullName>
    </recommendedName>
</protein>
<dbReference type="Proteomes" id="UP001500063">
    <property type="component" value="Unassembled WGS sequence"/>
</dbReference>
<keyword evidence="3 6" id="KW-1133">Transmembrane helix</keyword>
<organism evidence="8 9">
    <name type="scientific">Streptomyces blastmyceticus</name>
    <dbReference type="NCBI Taxonomy" id="68180"/>
    <lineage>
        <taxon>Bacteria</taxon>
        <taxon>Bacillati</taxon>
        <taxon>Actinomycetota</taxon>
        <taxon>Actinomycetes</taxon>
        <taxon>Kitasatosporales</taxon>
        <taxon>Streptomycetaceae</taxon>
        <taxon>Streptomyces</taxon>
    </lineage>
</organism>
<feature type="transmembrane region" description="Helical" evidence="6">
    <location>
        <begin position="145"/>
        <end position="165"/>
    </location>
</feature>
<accession>A0ABN0X2N4</accession>
<gene>
    <name evidence="8" type="ORF">GCM10010319_33210</name>
</gene>
<evidence type="ECO:0000256" key="6">
    <source>
        <dbReference type="SAM" id="Phobius"/>
    </source>
</evidence>
<keyword evidence="2 6" id="KW-0812">Transmembrane</keyword>
<name>A0ABN0X2N4_9ACTN</name>
<comment type="caution">
    <text evidence="8">The sequence shown here is derived from an EMBL/GenBank/DDBJ whole genome shotgun (WGS) entry which is preliminary data.</text>
</comment>
<reference evidence="8 9" key="1">
    <citation type="journal article" date="2019" name="Int. J. Syst. Evol. Microbiol.">
        <title>The Global Catalogue of Microorganisms (GCM) 10K type strain sequencing project: providing services to taxonomists for standard genome sequencing and annotation.</title>
        <authorList>
            <consortium name="The Broad Institute Genomics Platform"/>
            <consortium name="The Broad Institute Genome Sequencing Center for Infectious Disease"/>
            <person name="Wu L."/>
            <person name="Ma J."/>
        </authorList>
    </citation>
    <scope>NUCLEOTIDE SEQUENCE [LARGE SCALE GENOMIC DNA]</scope>
    <source>
        <strain evidence="8 9">JCM 4565</strain>
    </source>
</reference>
<keyword evidence="9" id="KW-1185">Reference proteome</keyword>
<evidence type="ECO:0000256" key="4">
    <source>
        <dbReference type="ARBA" id="ARBA00023136"/>
    </source>
</evidence>
<sequence length="238" mass="23881">MQYFVIASRALIGVVFLVSFWSKARGRAAFAAFVDSVAALGVAPSGPTAPVAGAVVAAEGAIWVLLVTPSDEATAAGLSLAAVLLSAFAVVIARSVHRGARTSCRCFGATTVPLGPRHVVRNVFLIAVCVGGALAALGGTAKATAAGGAVAAVAGLILGALVTLLDDLAALFAPTGPHADSAPRRPQAHARPRKHARPQAHTQLTRGVHAGSDQRPGPRGSTVHAGSDPHRGRGQTPA</sequence>
<evidence type="ECO:0000313" key="9">
    <source>
        <dbReference type="Proteomes" id="UP001500063"/>
    </source>
</evidence>
<keyword evidence="4 6" id="KW-0472">Membrane</keyword>
<evidence type="ECO:0000256" key="3">
    <source>
        <dbReference type="ARBA" id="ARBA00022989"/>
    </source>
</evidence>
<dbReference type="EMBL" id="BAAABW010000017">
    <property type="protein sequence ID" value="GAA0353403.1"/>
    <property type="molecule type" value="Genomic_DNA"/>
</dbReference>
<evidence type="ECO:0000259" key="7">
    <source>
        <dbReference type="Pfam" id="PF07291"/>
    </source>
</evidence>
<dbReference type="RefSeq" id="WP_344118510.1">
    <property type="nucleotide sequence ID" value="NZ_BAAABW010000017.1"/>
</dbReference>
<evidence type="ECO:0000256" key="1">
    <source>
        <dbReference type="ARBA" id="ARBA00004141"/>
    </source>
</evidence>
<comment type="subcellular location">
    <subcellularLocation>
        <location evidence="1">Membrane</location>
        <topology evidence="1">Multi-pass membrane protein</topology>
    </subcellularLocation>
</comment>
<feature type="region of interest" description="Disordered" evidence="5">
    <location>
        <begin position="176"/>
        <end position="238"/>
    </location>
</feature>
<dbReference type="InterPro" id="IPR009908">
    <property type="entry name" value="Methylamine_util_MauE"/>
</dbReference>
<feature type="transmembrane region" description="Helical" evidence="6">
    <location>
        <begin position="73"/>
        <end position="93"/>
    </location>
</feature>
<proteinExistence type="predicted"/>